<comment type="caution">
    <text evidence="6">The sequence shown here is derived from an EMBL/GenBank/DDBJ whole genome shotgun (WGS) entry which is preliminary data.</text>
</comment>
<dbReference type="GO" id="GO:0051015">
    <property type="term" value="F:actin filament binding"/>
    <property type="evidence" value="ECO:0007669"/>
    <property type="project" value="InterPro"/>
</dbReference>
<feature type="repeat" description="Filamin" evidence="4">
    <location>
        <begin position="616"/>
        <end position="658"/>
    </location>
</feature>
<dbReference type="InterPro" id="IPR001298">
    <property type="entry name" value="Filamin/ABP280_rpt"/>
</dbReference>
<dbReference type="PANTHER" id="PTHR38537:SF8">
    <property type="entry name" value="FILAMIN-A"/>
    <property type="match status" value="1"/>
</dbReference>
<dbReference type="InterPro" id="IPR001589">
    <property type="entry name" value="Actinin_actin-bd_CS"/>
</dbReference>
<dbReference type="PANTHER" id="PTHR38537">
    <property type="entry name" value="JITTERBUG, ISOFORM N"/>
    <property type="match status" value="1"/>
</dbReference>
<name>A0AAN8Q2C8_PATCE</name>
<dbReference type="AlphaFoldDB" id="A0AAN8Q2C8"/>
<dbReference type="EMBL" id="JAZGQO010000001">
    <property type="protein sequence ID" value="KAK6195551.1"/>
    <property type="molecule type" value="Genomic_DNA"/>
</dbReference>
<keyword evidence="2" id="KW-0677">Repeat</keyword>
<dbReference type="CDD" id="cd21229">
    <property type="entry name" value="CH_jitterbug-like_rpt2"/>
    <property type="match status" value="1"/>
</dbReference>
<evidence type="ECO:0000313" key="6">
    <source>
        <dbReference type="EMBL" id="KAK6195551.1"/>
    </source>
</evidence>
<dbReference type="InterPro" id="IPR036872">
    <property type="entry name" value="CH_dom_sf"/>
</dbReference>
<dbReference type="InterPro" id="IPR044801">
    <property type="entry name" value="Filamin"/>
</dbReference>
<dbReference type="FunFam" id="1.10.418.10:FF:000068">
    <property type="entry name" value="Putative Filamin-A"/>
    <property type="match status" value="1"/>
</dbReference>
<feature type="repeat" description="Filamin" evidence="4">
    <location>
        <begin position="342"/>
        <end position="439"/>
    </location>
</feature>
<dbReference type="SMART" id="SM00557">
    <property type="entry name" value="IG_FLMN"/>
    <property type="match status" value="3"/>
</dbReference>
<evidence type="ECO:0000256" key="3">
    <source>
        <dbReference type="ARBA" id="ARBA00023203"/>
    </source>
</evidence>
<dbReference type="Gene3D" id="2.60.40.10">
    <property type="entry name" value="Immunoglobulins"/>
    <property type="match status" value="4"/>
</dbReference>
<dbReference type="InterPro" id="IPR014756">
    <property type="entry name" value="Ig_E-set"/>
</dbReference>
<feature type="repeat" description="Filamin" evidence="4">
    <location>
        <begin position="436"/>
        <end position="529"/>
    </location>
</feature>
<feature type="domain" description="Calponin-homology (CH)" evidence="5">
    <location>
        <begin position="33"/>
        <end position="138"/>
    </location>
</feature>
<dbReference type="CDD" id="cd21185">
    <property type="entry name" value="CH_jitterbug-like_rpt3"/>
    <property type="match status" value="1"/>
</dbReference>
<dbReference type="SMART" id="SM00033">
    <property type="entry name" value="CH"/>
    <property type="match status" value="3"/>
</dbReference>
<dbReference type="PROSITE" id="PS00019">
    <property type="entry name" value="ACTININ_1"/>
    <property type="match status" value="1"/>
</dbReference>
<dbReference type="PROSITE" id="PS50021">
    <property type="entry name" value="CH"/>
    <property type="match status" value="2"/>
</dbReference>
<proteinExistence type="inferred from homology"/>
<feature type="domain" description="Calponin-homology (CH)" evidence="5">
    <location>
        <begin position="144"/>
        <end position="247"/>
    </location>
</feature>
<dbReference type="SUPFAM" id="SSF81296">
    <property type="entry name" value="E set domains"/>
    <property type="match status" value="4"/>
</dbReference>
<dbReference type="CDD" id="cd21227">
    <property type="entry name" value="CH_jitterbug-like_rpt1"/>
    <property type="match status" value="1"/>
</dbReference>
<keyword evidence="7" id="KW-1185">Reference proteome</keyword>
<comment type="similarity">
    <text evidence="1">Belongs to the filamin family.</text>
</comment>
<dbReference type="SUPFAM" id="SSF47576">
    <property type="entry name" value="Calponin-homology domain, CH-domain"/>
    <property type="match status" value="2"/>
</dbReference>
<dbReference type="InterPro" id="IPR001715">
    <property type="entry name" value="CH_dom"/>
</dbReference>
<organism evidence="6 7">
    <name type="scientific">Patella caerulea</name>
    <name type="common">Rayed Mediterranean limpet</name>
    <dbReference type="NCBI Taxonomy" id="87958"/>
    <lineage>
        <taxon>Eukaryota</taxon>
        <taxon>Metazoa</taxon>
        <taxon>Spiralia</taxon>
        <taxon>Lophotrochozoa</taxon>
        <taxon>Mollusca</taxon>
        <taxon>Gastropoda</taxon>
        <taxon>Patellogastropoda</taxon>
        <taxon>Patelloidea</taxon>
        <taxon>Patellidae</taxon>
        <taxon>Patella</taxon>
    </lineage>
</organism>
<dbReference type="Proteomes" id="UP001347796">
    <property type="component" value="Unassembled WGS sequence"/>
</dbReference>
<reference evidence="6 7" key="1">
    <citation type="submission" date="2024-01" db="EMBL/GenBank/DDBJ databases">
        <title>The genome of the rayed Mediterranean limpet Patella caerulea (Linnaeus, 1758).</title>
        <authorList>
            <person name="Anh-Thu Weber A."/>
            <person name="Halstead-Nussloch G."/>
        </authorList>
    </citation>
    <scope>NUCLEOTIDE SEQUENCE [LARGE SCALE GENOMIC DNA]</scope>
    <source>
        <strain evidence="6">AATW-2023a</strain>
        <tissue evidence="6">Whole specimen</tissue>
    </source>
</reference>
<evidence type="ECO:0000256" key="2">
    <source>
        <dbReference type="ARBA" id="ARBA00022737"/>
    </source>
</evidence>
<evidence type="ECO:0000256" key="4">
    <source>
        <dbReference type="PROSITE-ProRule" id="PRU00087"/>
    </source>
</evidence>
<evidence type="ECO:0000313" key="7">
    <source>
        <dbReference type="Proteomes" id="UP001347796"/>
    </source>
</evidence>
<dbReference type="InterPro" id="IPR013783">
    <property type="entry name" value="Ig-like_fold"/>
</dbReference>
<dbReference type="Pfam" id="PF00630">
    <property type="entry name" value="Filamin"/>
    <property type="match status" value="3"/>
</dbReference>
<evidence type="ECO:0000256" key="1">
    <source>
        <dbReference type="ARBA" id="ARBA00009238"/>
    </source>
</evidence>
<dbReference type="GO" id="GO:0030036">
    <property type="term" value="P:actin cytoskeleton organization"/>
    <property type="evidence" value="ECO:0007669"/>
    <property type="project" value="InterPro"/>
</dbReference>
<sequence>MTEVQVDVIGHQARSKEGRGISVRSGDSDKWIIIQKTTFTNWINVQLQPRGLEVKDLQDDFCDGVKLCALVECLQQKKIGRVVQKPHNQHQALQNVTVALTAIANDNVRLVNIGSEDIVNGNQKLILGLIWHLILRYQIGKTKFPPKKLMLAWLKAVIPDCNISNFTSDWNDGVALHALLEYCKPGLCPDWKKLSRNNRLDNCSRAMTLAKNEFNIPMIVRPEDFSSPHLDDLSGMTYLSYYMTVDSPGYHATLRNVRALLKHGTINNFTTDWHDGILLCNLTKSLGVEPGGWPNMTSNNVENLQRGMDSARKLGIEPILSAKEMSDPDVEHLGIMAYAAYFTRLTPRRVVADKATINGDFQNIHVGQEKTFQVSVDSDVLPHDVRAEVIGPDSIPPVRMNWSGKTATCSFTPSETGMHKLNVYVEGEAVSGCPVSFQVSSDRSQVYCHQVEKCPIGQTTEMKVDTSRAGKGNVRIEARSPSGHLQSLTVTDRGGVHSGSFNPTEVGDWQMSVRYDDVDVGGSPYTVKVYDPNAVKVYGLEGGAVGKALAFNADTSQAGDGDLDVTVNYQGQNIPCYTTLESNGLHKINFTPQGAGAYKVNVRFAGEEVRGSPYTLEIVDSSMVTVTGDGLSLVPVNRPAVFNVQTRGAGGGNINVDVICEYNFNCVRNVFKIL</sequence>
<dbReference type="FunFam" id="1.10.418.10:FF:000006">
    <property type="entry name" value="Filamin-B isoform A"/>
    <property type="match status" value="1"/>
</dbReference>
<dbReference type="PROSITE" id="PS50194">
    <property type="entry name" value="FILAMIN_REPEAT"/>
    <property type="match status" value="4"/>
</dbReference>
<evidence type="ECO:0000259" key="5">
    <source>
        <dbReference type="PROSITE" id="PS50021"/>
    </source>
</evidence>
<dbReference type="InterPro" id="IPR017868">
    <property type="entry name" value="Filamin/ABP280_repeat-like"/>
</dbReference>
<dbReference type="Gene3D" id="1.10.418.10">
    <property type="entry name" value="Calponin-like domain"/>
    <property type="match status" value="3"/>
</dbReference>
<keyword evidence="3" id="KW-0009">Actin-binding</keyword>
<dbReference type="Pfam" id="PF00307">
    <property type="entry name" value="CH"/>
    <property type="match status" value="3"/>
</dbReference>
<protein>
    <recommendedName>
        <fullName evidence="5">Calponin-homology (CH) domain-containing protein</fullName>
    </recommendedName>
</protein>
<feature type="repeat" description="Filamin" evidence="4">
    <location>
        <begin position="539"/>
        <end position="618"/>
    </location>
</feature>
<gene>
    <name evidence="6" type="ORF">SNE40_000959</name>
</gene>
<accession>A0AAN8Q2C8</accession>